<protein>
    <recommendedName>
        <fullName evidence="3">16S rRNA (uracil(1498)-N(3))-methyltransferase</fullName>
        <ecNumber evidence="3">2.1.1.193</ecNumber>
    </recommendedName>
</protein>
<keyword evidence="13" id="KW-1185">Reference proteome</keyword>
<keyword evidence="7" id="KW-0808">Transferase</keyword>
<evidence type="ECO:0000256" key="7">
    <source>
        <dbReference type="ARBA" id="ARBA00022679"/>
    </source>
</evidence>
<dbReference type="PANTHER" id="PTHR30027:SF3">
    <property type="entry name" value="16S RRNA (URACIL(1498)-N(3))-METHYLTRANSFERASE"/>
    <property type="match status" value="1"/>
</dbReference>
<dbReference type="NCBIfam" id="TIGR00046">
    <property type="entry name" value="RsmE family RNA methyltransferase"/>
    <property type="match status" value="1"/>
</dbReference>
<evidence type="ECO:0000256" key="4">
    <source>
        <dbReference type="ARBA" id="ARBA00022490"/>
    </source>
</evidence>
<dbReference type="InterPro" id="IPR029026">
    <property type="entry name" value="tRNA_m1G_MTases_N"/>
</dbReference>
<dbReference type="SUPFAM" id="SSF75217">
    <property type="entry name" value="alpha/beta knot"/>
    <property type="match status" value="1"/>
</dbReference>
<evidence type="ECO:0000259" key="11">
    <source>
        <dbReference type="Pfam" id="PF04452"/>
    </source>
</evidence>
<organism evidence="12 13">
    <name type="scientific">Prymnesium parvum</name>
    <name type="common">Toxic golden alga</name>
    <dbReference type="NCBI Taxonomy" id="97485"/>
    <lineage>
        <taxon>Eukaryota</taxon>
        <taxon>Haptista</taxon>
        <taxon>Haptophyta</taxon>
        <taxon>Prymnesiophyceae</taxon>
        <taxon>Prymnesiales</taxon>
        <taxon>Prymnesiaceae</taxon>
        <taxon>Prymnesium</taxon>
    </lineage>
</organism>
<evidence type="ECO:0000256" key="6">
    <source>
        <dbReference type="ARBA" id="ARBA00022603"/>
    </source>
</evidence>
<sequence length="320" mass="35694">MLHSVIAAATTAWHYLCRTPPQVRPSLYFASQMQLDARIMMMNRLLLDPSECSEVDGQLVASLDPQDRRTKHVREVLRGEDGSQLRAGVLDAGSTDEATVMWHPPNALDERSLQVSLGPAGRMLRPLAENMRPRLDLLLAMPRPRQFARLLPMIASLGVDNLWVTGAQRVELNYFSSHLLRKDNAAGLRAALVEGCEQSGDTAIPRVHVRPNLRKLLNQELLTQNNFDLLLVAHPLRDGMAPLRIADLSVPQGKLLLAIGPERGWEEPGELDLFRDHGFRQVTLGSRTLRTDVAVISLLAVINEWCANPRRDRPDKSALS</sequence>
<evidence type="ECO:0000256" key="1">
    <source>
        <dbReference type="ARBA" id="ARBA00004496"/>
    </source>
</evidence>
<dbReference type="GO" id="GO:0005737">
    <property type="term" value="C:cytoplasm"/>
    <property type="evidence" value="ECO:0007669"/>
    <property type="project" value="UniProtKB-SubCell"/>
</dbReference>
<evidence type="ECO:0000313" key="13">
    <source>
        <dbReference type="Proteomes" id="UP001515480"/>
    </source>
</evidence>
<comment type="similarity">
    <text evidence="2">Belongs to the RNA methyltransferase RsmE family.</text>
</comment>
<evidence type="ECO:0000256" key="5">
    <source>
        <dbReference type="ARBA" id="ARBA00022552"/>
    </source>
</evidence>
<dbReference type="InterPro" id="IPR046886">
    <property type="entry name" value="RsmE_MTase_dom"/>
</dbReference>
<dbReference type="Pfam" id="PF04452">
    <property type="entry name" value="Methyltrans_RNA"/>
    <property type="match status" value="1"/>
</dbReference>
<dbReference type="EC" id="2.1.1.193" evidence="3"/>
<gene>
    <name evidence="12" type="ORF">AB1Y20_019206</name>
</gene>
<dbReference type="GO" id="GO:0070042">
    <property type="term" value="F:rRNA (uridine-N3-)-methyltransferase activity"/>
    <property type="evidence" value="ECO:0007669"/>
    <property type="project" value="TreeGrafter"/>
</dbReference>
<dbReference type="AlphaFoldDB" id="A0AB34JV45"/>
<comment type="subcellular location">
    <subcellularLocation>
        <location evidence="1">Cytoplasm</location>
    </subcellularLocation>
</comment>
<evidence type="ECO:0000256" key="8">
    <source>
        <dbReference type="ARBA" id="ARBA00022691"/>
    </source>
</evidence>
<dbReference type="PANTHER" id="PTHR30027">
    <property type="entry name" value="RIBOSOMAL RNA SMALL SUBUNIT METHYLTRANSFERASE E"/>
    <property type="match status" value="1"/>
</dbReference>
<reference evidence="12 13" key="1">
    <citation type="journal article" date="2024" name="Science">
        <title>Giant polyketide synthase enzymes in the biosynthesis of giant marine polyether toxins.</title>
        <authorList>
            <person name="Fallon T.R."/>
            <person name="Shende V.V."/>
            <person name="Wierzbicki I.H."/>
            <person name="Pendleton A.L."/>
            <person name="Watervoot N.F."/>
            <person name="Auber R.P."/>
            <person name="Gonzalez D.J."/>
            <person name="Wisecaver J.H."/>
            <person name="Moore B.S."/>
        </authorList>
    </citation>
    <scope>NUCLEOTIDE SEQUENCE [LARGE SCALE GENOMIC DNA]</scope>
    <source>
        <strain evidence="12 13">12B1</strain>
    </source>
</reference>
<keyword evidence="4" id="KW-0963">Cytoplasm</keyword>
<comment type="function">
    <text evidence="9">Specifically methylates the N3 position of the uracil ring of uridine 1498 (m3U1498) in 16S rRNA. Acts on the fully assembled 30S ribosomal subunit.</text>
</comment>
<dbReference type="GO" id="GO:0070475">
    <property type="term" value="P:rRNA base methylation"/>
    <property type="evidence" value="ECO:0007669"/>
    <property type="project" value="TreeGrafter"/>
</dbReference>
<evidence type="ECO:0000256" key="9">
    <source>
        <dbReference type="ARBA" id="ARBA00025699"/>
    </source>
</evidence>
<name>A0AB34JV45_PRYPA</name>
<comment type="caution">
    <text evidence="12">The sequence shown here is derived from an EMBL/GenBank/DDBJ whole genome shotgun (WGS) entry which is preliminary data.</text>
</comment>
<keyword evidence="8" id="KW-0949">S-adenosyl-L-methionine</keyword>
<comment type="catalytic activity">
    <reaction evidence="10">
        <text>uridine(1498) in 16S rRNA + S-adenosyl-L-methionine = N(3)-methyluridine(1498) in 16S rRNA + S-adenosyl-L-homocysteine + H(+)</text>
        <dbReference type="Rhea" id="RHEA:42920"/>
        <dbReference type="Rhea" id="RHEA-COMP:10283"/>
        <dbReference type="Rhea" id="RHEA-COMP:10284"/>
        <dbReference type="ChEBI" id="CHEBI:15378"/>
        <dbReference type="ChEBI" id="CHEBI:57856"/>
        <dbReference type="ChEBI" id="CHEBI:59789"/>
        <dbReference type="ChEBI" id="CHEBI:65315"/>
        <dbReference type="ChEBI" id="CHEBI:74502"/>
        <dbReference type="EC" id="2.1.1.193"/>
    </reaction>
</comment>
<evidence type="ECO:0000256" key="2">
    <source>
        <dbReference type="ARBA" id="ARBA00005528"/>
    </source>
</evidence>
<feature type="domain" description="Ribosomal RNA small subunit methyltransferase E methyltransferase" evidence="11">
    <location>
        <begin position="133"/>
        <end position="302"/>
    </location>
</feature>
<keyword evidence="5" id="KW-0698">rRNA processing</keyword>
<dbReference type="Proteomes" id="UP001515480">
    <property type="component" value="Unassembled WGS sequence"/>
</dbReference>
<proteinExistence type="inferred from homology"/>
<dbReference type="InterPro" id="IPR006700">
    <property type="entry name" value="RsmE"/>
</dbReference>
<keyword evidence="6" id="KW-0489">Methyltransferase</keyword>
<dbReference type="EMBL" id="JBGBPQ010000005">
    <property type="protein sequence ID" value="KAL1524304.1"/>
    <property type="molecule type" value="Genomic_DNA"/>
</dbReference>
<evidence type="ECO:0000256" key="3">
    <source>
        <dbReference type="ARBA" id="ARBA00012328"/>
    </source>
</evidence>
<accession>A0AB34JV45</accession>
<evidence type="ECO:0000313" key="12">
    <source>
        <dbReference type="EMBL" id="KAL1524304.1"/>
    </source>
</evidence>
<evidence type="ECO:0000256" key="10">
    <source>
        <dbReference type="ARBA" id="ARBA00047944"/>
    </source>
</evidence>
<dbReference type="Gene3D" id="3.40.1280.10">
    <property type="match status" value="1"/>
</dbReference>
<dbReference type="InterPro" id="IPR029028">
    <property type="entry name" value="Alpha/beta_knot_MTases"/>
</dbReference>